<evidence type="ECO:0000313" key="4">
    <source>
        <dbReference type="RefSeq" id="XP_056684738.1"/>
    </source>
</evidence>
<accession>A0ABM3QN03</accession>
<evidence type="ECO:0000256" key="2">
    <source>
        <dbReference type="SAM" id="Phobius"/>
    </source>
</evidence>
<keyword evidence="2" id="KW-1133">Transmembrane helix</keyword>
<keyword evidence="2" id="KW-0812">Transmembrane</keyword>
<organism evidence="3 4">
    <name type="scientific">Spinacia oleracea</name>
    <name type="common">Spinach</name>
    <dbReference type="NCBI Taxonomy" id="3562"/>
    <lineage>
        <taxon>Eukaryota</taxon>
        <taxon>Viridiplantae</taxon>
        <taxon>Streptophyta</taxon>
        <taxon>Embryophyta</taxon>
        <taxon>Tracheophyta</taxon>
        <taxon>Spermatophyta</taxon>
        <taxon>Magnoliopsida</taxon>
        <taxon>eudicotyledons</taxon>
        <taxon>Gunneridae</taxon>
        <taxon>Pentapetalae</taxon>
        <taxon>Caryophyllales</taxon>
        <taxon>Chenopodiaceae</taxon>
        <taxon>Chenopodioideae</taxon>
        <taxon>Anserineae</taxon>
        <taxon>Spinacia</taxon>
    </lineage>
</organism>
<name>A0ABM3QN03_SPIOL</name>
<reference evidence="4" key="2">
    <citation type="submission" date="2025-08" db="UniProtKB">
        <authorList>
            <consortium name="RefSeq"/>
        </authorList>
    </citation>
    <scope>IDENTIFICATION</scope>
    <source>
        <tissue evidence="4">Leaf</tissue>
    </source>
</reference>
<dbReference type="RefSeq" id="XP_056684738.1">
    <property type="nucleotide sequence ID" value="XM_056828760.1"/>
</dbReference>
<reference evidence="3" key="1">
    <citation type="journal article" date="2021" name="Nat. Commun.">
        <title>Genomic analyses provide insights into spinach domestication and the genetic basis of agronomic traits.</title>
        <authorList>
            <person name="Cai X."/>
            <person name="Sun X."/>
            <person name="Xu C."/>
            <person name="Sun H."/>
            <person name="Wang X."/>
            <person name="Ge C."/>
            <person name="Zhang Z."/>
            <person name="Wang Q."/>
            <person name="Fei Z."/>
            <person name="Jiao C."/>
            <person name="Wang Q."/>
        </authorList>
    </citation>
    <scope>NUCLEOTIDE SEQUENCE [LARGE SCALE GENOMIC DNA]</scope>
    <source>
        <strain evidence="3">cv. Varoflay</strain>
    </source>
</reference>
<gene>
    <name evidence="4" type="primary">LOC110794028</name>
</gene>
<keyword evidence="3" id="KW-1185">Reference proteome</keyword>
<protein>
    <submittedName>
        <fullName evidence="4">ATP-dependent Clp protease proteolytic subunit-related protein 1, chloroplastic-like isoform X1</fullName>
    </submittedName>
</protein>
<feature type="transmembrane region" description="Helical" evidence="2">
    <location>
        <begin position="47"/>
        <end position="69"/>
    </location>
</feature>
<dbReference type="GeneID" id="110794028"/>
<feature type="transmembrane region" description="Helical" evidence="2">
    <location>
        <begin position="144"/>
        <end position="164"/>
    </location>
</feature>
<evidence type="ECO:0000313" key="3">
    <source>
        <dbReference type="Proteomes" id="UP000813463"/>
    </source>
</evidence>
<sequence length="186" mass="20409">MLKVEDTVSGSSPEESCGTAFQDRERTSGLPVPQEDQPMGCLAMGNVSFYAILVVSLLFYCLITMLMTVDNPVRRQLEKVTEQSISSARNYLDNGGMWSARGMDDRGASKYSMSITMYRSGAKGYGRPRTSPPDLPSLIFDTRIVYLVMPIVHAVTKLIIGFVLSLSVADGILGGVINHRHLRVIS</sequence>
<dbReference type="Proteomes" id="UP000813463">
    <property type="component" value="Chromosome 5"/>
</dbReference>
<proteinExistence type="predicted"/>
<keyword evidence="2" id="KW-0472">Membrane</keyword>
<feature type="region of interest" description="Disordered" evidence="1">
    <location>
        <begin position="1"/>
        <end position="32"/>
    </location>
</feature>
<evidence type="ECO:0000256" key="1">
    <source>
        <dbReference type="SAM" id="MobiDB-lite"/>
    </source>
</evidence>